<evidence type="ECO:0000256" key="5">
    <source>
        <dbReference type="ARBA" id="ARBA00023027"/>
    </source>
</evidence>
<comment type="caution">
    <text evidence="10">The sequence shown here is derived from an EMBL/GenBank/DDBJ whole genome shotgun (WGS) entry which is preliminary data.</text>
</comment>
<evidence type="ECO:0000256" key="3">
    <source>
        <dbReference type="ARBA" id="ARBA00022741"/>
    </source>
</evidence>
<evidence type="ECO:0000256" key="1">
    <source>
        <dbReference type="ARBA" id="ARBA00004790"/>
    </source>
</evidence>
<dbReference type="InterPro" id="IPR036653">
    <property type="entry name" value="CinA-like_C"/>
</dbReference>
<comment type="catalytic activity">
    <reaction evidence="7">
        <text>deamido-NAD(+) + NH4(+) + ATP = AMP + diphosphate + NAD(+) + H(+)</text>
        <dbReference type="Rhea" id="RHEA:21188"/>
        <dbReference type="ChEBI" id="CHEBI:15378"/>
        <dbReference type="ChEBI" id="CHEBI:28938"/>
        <dbReference type="ChEBI" id="CHEBI:30616"/>
        <dbReference type="ChEBI" id="CHEBI:33019"/>
        <dbReference type="ChEBI" id="CHEBI:57540"/>
        <dbReference type="ChEBI" id="CHEBI:58437"/>
        <dbReference type="ChEBI" id="CHEBI:456215"/>
        <dbReference type="EC" id="6.3.1.5"/>
    </reaction>
</comment>
<dbReference type="AlphaFoldDB" id="A0A4U0QEA3"/>
<dbReference type="Pfam" id="PF02464">
    <property type="entry name" value="CinA"/>
    <property type="match status" value="1"/>
</dbReference>
<dbReference type="InterPro" id="IPR014729">
    <property type="entry name" value="Rossmann-like_a/b/a_fold"/>
</dbReference>
<dbReference type="GO" id="GO:0008795">
    <property type="term" value="F:NAD+ synthase activity"/>
    <property type="evidence" value="ECO:0007669"/>
    <property type="project" value="UniProtKB-EC"/>
</dbReference>
<protein>
    <recommendedName>
        <fullName evidence="7">NH(3)-dependent NAD(+) synthetase</fullName>
        <ecNumber evidence="7">6.3.1.5</ecNumber>
    </recommendedName>
</protein>
<evidence type="ECO:0000256" key="2">
    <source>
        <dbReference type="ARBA" id="ARBA00022598"/>
    </source>
</evidence>
<dbReference type="InterPro" id="IPR003694">
    <property type="entry name" value="NAD_synthase"/>
</dbReference>
<name>A0A4U0QEA3_9RHOB</name>
<dbReference type="GO" id="GO:0003952">
    <property type="term" value="F:NAD+ synthase (glutamine-hydrolyzing) activity"/>
    <property type="evidence" value="ECO:0007669"/>
    <property type="project" value="InterPro"/>
</dbReference>
<feature type="domain" description="NAD/GMP synthase" evidence="9">
    <location>
        <begin position="47"/>
        <end position="253"/>
    </location>
</feature>
<dbReference type="Pfam" id="PF02540">
    <property type="entry name" value="NAD_synthase"/>
    <property type="match status" value="1"/>
</dbReference>
<keyword evidence="11" id="KW-1185">Reference proteome</keyword>
<dbReference type="GO" id="GO:0005524">
    <property type="term" value="F:ATP binding"/>
    <property type="evidence" value="ECO:0007669"/>
    <property type="project" value="UniProtKB-KW"/>
</dbReference>
<evidence type="ECO:0000313" key="11">
    <source>
        <dbReference type="Proteomes" id="UP000306223"/>
    </source>
</evidence>
<keyword evidence="2 6" id="KW-0436">Ligase</keyword>
<sequence>MLEADILNLSRQEQSGGLSRWFAKHFAVQIEEGLFLPPSKLQQVQDRLVSQLSDYRQQTGVSTAVLGMSGGVDSAVTAALFKAAGWRVIGHTLPIHQNPEETERGIDACSALNLEHFHIDLSGEYDAMVGAMGRLDPTITTGEDEGLRTRRGNLRARLRMMTLYDQAHRHGGIVASTDNFSEFGAGFWTLHGDVGDLAPVQGLLKSWEIPWLARNLGVPEHTWRAKPTDGLGIGAGDEAQIGATYLEWDIAVFALDKACQENPRAAVSDLDHVLQIEGDDHAQTVLEAVLRRLGGTWYKRINPINLNHPLSDRLALMNKLDERLFRPDTLHRQTVELQFPVEVHAAATDLCNRLTDMKVHVVTVESCTGGLLAASISGVGGSSSALEGSFVTYSPAMKVTALGVSTQLIEERTVYDPQVAVQMAIGALEVASDAGLALAVTGVGGPDDDQGKPAGYVCIAACLRGRDPVVKEFNFPGQPQAVLAAATSASLEMGISMLAGDDTADR</sequence>
<evidence type="ECO:0000256" key="6">
    <source>
        <dbReference type="RuleBase" id="RU003811"/>
    </source>
</evidence>
<dbReference type="GO" id="GO:0004359">
    <property type="term" value="F:glutaminase activity"/>
    <property type="evidence" value="ECO:0007669"/>
    <property type="project" value="InterPro"/>
</dbReference>
<dbReference type="GO" id="GO:0009435">
    <property type="term" value="P:NAD+ biosynthetic process"/>
    <property type="evidence" value="ECO:0007669"/>
    <property type="project" value="UniProtKB-UniPathway"/>
</dbReference>
<dbReference type="SUPFAM" id="SSF142433">
    <property type="entry name" value="CinA-like"/>
    <property type="match status" value="1"/>
</dbReference>
<comment type="similarity">
    <text evidence="6">Belongs to the NAD synthetase family.</text>
</comment>
<dbReference type="PANTHER" id="PTHR23090:SF9">
    <property type="entry name" value="GLUTAMINE-DEPENDENT NAD(+) SYNTHETASE"/>
    <property type="match status" value="1"/>
</dbReference>
<evidence type="ECO:0000256" key="4">
    <source>
        <dbReference type="ARBA" id="ARBA00022840"/>
    </source>
</evidence>
<keyword evidence="4 6" id="KW-0067">ATP-binding</keyword>
<evidence type="ECO:0000256" key="7">
    <source>
        <dbReference type="RuleBase" id="RU003812"/>
    </source>
</evidence>
<organism evidence="10 11">
    <name type="scientific">Paracoccus hibiscisoli</name>
    <dbReference type="NCBI Taxonomy" id="2023261"/>
    <lineage>
        <taxon>Bacteria</taxon>
        <taxon>Pseudomonadati</taxon>
        <taxon>Pseudomonadota</taxon>
        <taxon>Alphaproteobacteria</taxon>
        <taxon>Rhodobacterales</taxon>
        <taxon>Paracoccaceae</taxon>
        <taxon>Paracoccus</taxon>
    </lineage>
</organism>
<dbReference type="PANTHER" id="PTHR23090">
    <property type="entry name" value="NH 3 /GLUTAMINE-DEPENDENT NAD + SYNTHETASE"/>
    <property type="match status" value="1"/>
</dbReference>
<reference evidence="10 11" key="1">
    <citation type="submission" date="2019-04" db="EMBL/GenBank/DDBJ databases">
        <authorList>
            <person name="Li J."/>
        </authorList>
    </citation>
    <scope>NUCLEOTIDE SEQUENCE [LARGE SCALE GENOMIC DNA]</scope>
    <source>
        <strain evidence="10 11">CCTCC AB2016182</strain>
    </source>
</reference>
<evidence type="ECO:0000259" key="9">
    <source>
        <dbReference type="Pfam" id="PF02540"/>
    </source>
</evidence>
<keyword evidence="5 6" id="KW-0520">NAD</keyword>
<dbReference type="UniPathway" id="UPA00253">
    <property type="reaction ID" value="UER00333"/>
</dbReference>
<dbReference type="NCBIfam" id="TIGR00199">
    <property type="entry name" value="PncC_domain"/>
    <property type="match status" value="1"/>
</dbReference>
<dbReference type="InterPro" id="IPR008136">
    <property type="entry name" value="CinA_C"/>
</dbReference>
<dbReference type="OrthoDB" id="3266517at2"/>
<dbReference type="GO" id="GO:0005737">
    <property type="term" value="C:cytoplasm"/>
    <property type="evidence" value="ECO:0007669"/>
    <property type="project" value="InterPro"/>
</dbReference>
<dbReference type="RefSeq" id="WP_136858236.1">
    <property type="nucleotide sequence ID" value="NZ_SUNH01000044.1"/>
</dbReference>
<gene>
    <name evidence="10" type="primary">nadE</name>
    <name evidence="10" type="ORF">FA740_18140</name>
</gene>
<dbReference type="EMBL" id="SUNH01000044">
    <property type="protein sequence ID" value="TJZ79815.1"/>
    <property type="molecule type" value="Genomic_DNA"/>
</dbReference>
<dbReference type="InterPro" id="IPR022310">
    <property type="entry name" value="NAD/GMP_synthase"/>
</dbReference>
<dbReference type="Gene3D" id="3.90.950.20">
    <property type="entry name" value="CinA-like"/>
    <property type="match status" value="1"/>
</dbReference>
<dbReference type="CDD" id="cd00553">
    <property type="entry name" value="NAD_synthase"/>
    <property type="match status" value="1"/>
</dbReference>
<evidence type="ECO:0000259" key="8">
    <source>
        <dbReference type="Pfam" id="PF02464"/>
    </source>
</evidence>
<dbReference type="NCBIfam" id="TIGR00552">
    <property type="entry name" value="nadE"/>
    <property type="match status" value="1"/>
</dbReference>
<comment type="pathway">
    <text evidence="1">Cofactor biosynthesis; NAD(+) biosynthesis.</text>
</comment>
<feature type="domain" description="CinA C-terminal" evidence="8">
    <location>
        <begin position="347"/>
        <end position="493"/>
    </location>
</feature>
<dbReference type="SUPFAM" id="SSF52402">
    <property type="entry name" value="Adenine nucleotide alpha hydrolases-like"/>
    <property type="match status" value="1"/>
</dbReference>
<accession>A0A4U0QEA3</accession>
<keyword evidence="3 6" id="KW-0547">Nucleotide-binding</keyword>
<dbReference type="EC" id="6.3.1.5" evidence="7"/>
<dbReference type="Proteomes" id="UP000306223">
    <property type="component" value="Unassembled WGS sequence"/>
</dbReference>
<evidence type="ECO:0000313" key="10">
    <source>
        <dbReference type="EMBL" id="TJZ79815.1"/>
    </source>
</evidence>
<proteinExistence type="inferred from homology"/>
<dbReference type="Gene3D" id="3.40.50.620">
    <property type="entry name" value="HUPs"/>
    <property type="match status" value="1"/>
</dbReference>